<dbReference type="SUPFAM" id="SSF56349">
    <property type="entry name" value="DNA breaking-rejoining enzymes"/>
    <property type="match status" value="1"/>
</dbReference>
<sequence>MTPHDLRHTYASWLVQDGVSIQAVRALLGHASVATTERYAHLANAEWDKVRAVLGLTPENPALGHAEPEITPYLPHENDTAAGAEIIDLFSRRRSAG</sequence>
<dbReference type="Proteomes" id="UP001210380">
    <property type="component" value="Unassembled WGS sequence"/>
</dbReference>
<comment type="caution">
    <text evidence="3">The sequence shown here is derived from an EMBL/GenBank/DDBJ whole genome shotgun (WGS) entry which is preliminary data.</text>
</comment>
<accession>A0ABT4UUV2</accession>
<dbReference type="EMBL" id="JAQGLA010000005">
    <property type="protein sequence ID" value="MDA3624827.1"/>
    <property type="molecule type" value="Genomic_DNA"/>
</dbReference>
<keyword evidence="1" id="KW-0233">DNA recombination</keyword>
<reference evidence="3 4" key="1">
    <citation type="submission" date="2022-11" db="EMBL/GenBank/DDBJ databases">
        <title>Draft genome sequence of Saccharopolyspora sp. WRP15-2 isolated from rhizosphere soils of wild rice in Thailand.</title>
        <authorList>
            <person name="Duangmal K."/>
            <person name="Kammanee S."/>
            <person name="Muangham S."/>
        </authorList>
    </citation>
    <scope>NUCLEOTIDE SEQUENCE [LARGE SCALE GENOMIC DNA]</scope>
    <source>
        <strain evidence="3 4">WRP15-2</strain>
    </source>
</reference>
<evidence type="ECO:0000259" key="2">
    <source>
        <dbReference type="PROSITE" id="PS51898"/>
    </source>
</evidence>
<proteinExistence type="predicted"/>
<dbReference type="RefSeq" id="WP_270947398.1">
    <property type="nucleotide sequence ID" value="NZ_JAQGLA010000005.1"/>
</dbReference>
<dbReference type="InterPro" id="IPR002104">
    <property type="entry name" value="Integrase_catalytic"/>
</dbReference>
<dbReference type="Gene3D" id="1.10.443.10">
    <property type="entry name" value="Intergrase catalytic core"/>
    <property type="match status" value="1"/>
</dbReference>
<gene>
    <name evidence="3" type="ORF">OU415_05215</name>
</gene>
<dbReference type="InterPro" id="IPR011010">
    <property type="entry name" value="DNA_brk_join_enz"/>
</dbReference>
<organism evidence="3 4">
    <name type="scientific">Saccharopolyspora oryzae</name>
    <dbReference type="NCBI Taxonomy" id="2997343"/>
    <lineage>
        <taxon>Bacteria</taxon>
        <taxon>Bacillati</taxon>
        <taxon>Actinomycetota</taxon>
        <taxon>Actinomycetes</taxon>
        <taxon>Pseudonocardiales</taxon>
        <taxon>Pseudonocardiaceae</taxon>
        <taxon>Saccharopolyspora</taxon>
    </lineage>
</organism>
<evidence type="ECO:0000313" key="3">
    <source>
        <dbReference type="EMBL" id="MDA3624827.1"/>
    </source>
</evidence>
<dbReference type="InterPro" id="IPR013762">
    <property type="entry name" value="Integrase-like_cat_sf"/>
</dbReference>
<protein>
    <submittedName>
        <fullName evidence="3">Tyrosine-type recombinase/integrase</fullName>
    </submittedName>
</protein>
<dbReference type="PROSITE" id="PS51898">
    <property type="entry name" value="TYR_RECOMBINASE"/>
    <property type="match status" value="1"/>
</dbReference>
<evidence type="ECO:0000313" key="4">
    <source>
        <dbReference type="Proteomes" id="UP001210380"/>
    </source>
</evidence>
<keyword evidence="4" id="KW-1185">Reference proteome</keyword>
<feature type="domain" description="Tyr recombinase" evidence="2">
    <location>
        <begin position="1"/>
        <end position="52"/>
    </location>
</feature>
<name>A0ABT4UUV2_9PSEU</name>
<dbReference type="Pfam" id="PF00589">
    <property type="entry name" value="Phage_integrase"/>
    <property type="match status" value="1"/>
</dbReference>
<evidence type="ECO:0000256" key="1">
    <source>
        <dbReference type="ARBA" id="ARBA00023172"/>
    </source>
</evidence>